<dbReference type="AlphaFoldDB" id="A0A0L6ZEW2"/>
<comment type="similarity">
    <text evidence="2">Belongs to the methyl-accepting chemotaxis (MCP) protein family.</text>
</comment>
<dbReference type="Pfam" id="PF00672">
    <property type="entry name" value="HAMP"/>
    <property type="match status" value="1"/>
</dbReference>
<evidence type="ECO:0000259" key="6">
    <source>
        <dbReference type="PROSITE" id="PS50885"/>
    </source>
</evidence>
<feature type="domain" description="Methyl-accepting transducer" evidence="5">
    <location>
        <begin position="284"/>
        <end position="541"/>
    </location>
</feature>
<dbReference type="SUPFAM" id="SSF103190">
    <property type="entry name" value="Sensory domain-like"/>
    <property type="match status" value="1"/>
</dbReference>
<dbReference type="InterPro" id="IPR029151">
    <property type="entry name" value="Sensor-like_sf"/>
</dbReference>
<keyword evidence="4" id="KW-0812">Transmembrane</keyword>
<dbReference type="CDD" id="cd18773">
    <property type="entry name" value="PDC1_HK_sensor"/>
    <property type="match status" value="1"/>
</dbReference>
<dbReference type="InterPro" id="IPR003660">
    <property type="entry name" value="HAMP_dom"/>
</dbReference>
<evidence type="ECO:0000259" key="5">
    <source>
        <dbReference type="PROSITE" id="PS50111"/>
    </source>
</evidence>
<dbReference type="CDD" id="cd06225">
    <property type="entry name" value="HAMP"/>
    <property type="match status" value="1"/>
</dbReference>
<evidence type="ECO:0000256" key="1">
    <source>
        <dbReference type="ARBA" id="ARBA00023224"/>
    </source>
</evidence>
<dbReference type="PRINTS" id="PR00260">
    <property type="entry name" value="CHEMTRNSDUCR"/>
</dbReference>
<dbReference type="PANTHER" id="PTHR32089">
    <property type="entry name" value="METHYL-ACCEPTING CHEMOTAXIS PROTEIN MCPB"/>
    <property type="match status" value="1"/>
</dbReference>
<feature type="domain" description="HAMP" evidence="6">
    <location>
        <begin position="212"/>
        <end position="265"/>
    </location>
</feature>
<gene>
    <name evidence="7" type="primary">mcpC</name>
    <name evidence="7" type="ORF">CLHOM_01860</name>
</gene>
<dbReference type="PROSITE" id="PS50111">
    <property type="entry name" value="CHEMOTAXIS_TRANSDUC_2"/>
    <property type="match status" value="1"/>
</dbReference>
<dbReference type="InterPro" id="IPR004089">
    <property type="entry name" value="MCPsignal_dom"/>
</dbReference>
<keyword evidence="4" id="KW-1133">Transmembrane helix</keyword>
<dbReference type="SMART" id="SM00304">
    <property type="entry name" value="HAMP"/>
    <property type="match status" value="1"/>
</dbReference>
<dbReference type="EMBL" id="LHUR01000005">
    <property type="protein sequence ID" value="KOA21515.1"/>
    <property type="molecule type" value="Genomic_DNA"/>
</dbReference>
<protein>
    <submittedName>
        <fullName evidence="7">Methyl-accepting chemotaxis protein McpC</fullName>
    </submittedName>
</protein>
<evidence type="ECO:0000256" key="4">
    <source>
        <dbReference type="SAM" id="Phobius"/>
    </source>
</evidence>
<name>A0A0L6ZEW2_9CLOT</name>
<keyword evidence="4" id="KW-0472">Membrane</keyword>
<evidence type="ECO:0000313" key="8">
    <source>
        <dbReference type="Proteomes" id="UP000037043"/>
    </source>
</evidence>
<feature type="transmembrane region" description="Helical" evidence="4">
    <location>
        <begin position="14"/>
        <end position="34"/>
    </location>
</feature>
<evidence type="ECO:0000256" key="3">
    <source>
        <dbReference type="PROSITE-ProRule" id="PRU00284"/>
    </source>
</evidence>
<dbReference type="PROSITE" id="PS50885">
    <property type="entry name" value="HAMP"/>
    <property type="match status" value="1"/>
</dbReference>
<keyword evidence="8" id="KW-1185">Reference proteome</keyword>
<accession>A0A0L6ZEW2</accession>
<proteinExistence type="inferred from homology"/>
<dbReference type="PANTHER" id="PTHR32089:SF112">
    <property type="entry name" value="LYSOZYME-LIKE PROTEIN-RELATED"/>
    <property type="match status" value="1"/>
</dbReference>
<sequence>MFKNNSHRKLSTKIIVSFTVTILVIISVLFYISYSRSYKMLTTSLGNIACEIAKSAAEKIPVEEYKQYKTVEDTNKESYQNLLNEFSDLRKVSGSKYLYVIQKNDQGKYIYILDGSEEAAEFGDEEKPYEDFENVYKGTPFISDEIEIDEYGTLISAYYPIKDSSGSVLGFVGVDYDVSNGYEALNKFRNSIILVSIIVLVLSIIIAIILSKYITKPIEKVSKVAQKISDYDLTVDKVTVDSKDEIGVLAKTFNIMLDSISNLIKEISLSSESLHNTSESLSEMANNTTLATDEVSKSINEIASSTNKQTSFLSDGTEKTNKLADSINEVSSSIQRVTYSVSDLNNLNRQGISTVNLLIDKSKESSSASEEVGNVILEVDKSSHEIGVIVDTINKIAAQTQLLALNASIESARAGEHGKGFAVVAEEVRKLSEQSASATENISKLIEGIQFKSAKAVSSMKRAAEINLEQGKIMNETEVILTSLSNKVKDLINDIQIIKTQNDDMTSKKEAIVLVMNEILKLAEENGYSTEETIAATEELLSSVSEFTSYANNLNTLSEKLIQEVERFKTN</sequence>
<comment type="caution">
    <text evidence="7">The sequence shown here is derived from an EMBL/GenBank/DDBJ whole genome shotgun (WGS) entry which is preliminary data.</text>
</comment>
<evidence type="ECO:0000256" key="2">
    <source>
        <dbReference type="ARBA" id="ARBA00029447"/>
    </source>
</evidence>
<dbReference type="Pfam" id="PF00015">
    <property type="entry name" value="MCPsignal"/>
    <property type="match status" value="1"/>
</dbReference>
<evidence type="ECO:0000313" key="7">
    <source>
        <dbReference type="EMBL" id="KOA21515.1"/>
    </source>
</evidence>
<dbReference type="GO" id="GO:0006935">
    <property type="term" value="P:chemotaxis"/>
    <property type="evidence" value="ECO:0007669"/>
    <property type="project" value="InterPro"/>
</dbReference>
<dbReference type="InterPro" id="IPR004090">
    <property type="entry name" value="Chemotax_Me-accpt_rcpt"/>
</dbReference>
<keyword evidence="1 3" id="KW-0807">Transducer</keyword>
<reference evidence="8" key="1">
    <citation type="submission" date="2015-08" db="EMBL/GenBank/DDBJ databases">
        <title>Genome sequence of the strict anaerobe Clostridium homopropionicum LuHBu1 (DSM 5847T).</title>
        <authorList>
            <person name="Poehlein A."/>
            <person name="Beck M."/>
            <person name="Schiel-Bengelsdorf B."/>
            <person name="Bengelsdorf F.R."/>
            <person name="Daniel R."/>
            <person name="Duerre P."/>
        </authorList>
    </citation>
    <scope>NUCLEOTIDE SEQUENCE [LARGE SCALE GENOMIC DNA]</scope>
    <source>
        <strain evidence="8">DSM 5847</strain>
    </source>
</reference>
<feature type="transmembrane region" description="Helical" evidence="4">
    <location>
        <begin position="192"/>
        <end position="214"/>
    </location>
</feature>
<dbReference type="PATRIC" id="fig|1121318.3.peg.185"/>
<dbReference type="Gene3D" id="6.10.340.10">
    <property type="match status" value="1"/>
</dbReference>
<dbReference type="STRING" id="36844.SAMN04488501_10535"/>
<dbReference type="GO" id="GO:0004888">
    <property type="term" value="F:transmembrane signaling receptor activity"/>
    <property type="evidence" value="ECO:0007669"/>
    <property type="project" value="InterPro"/>
</dbReference>
<dbReference type="Proteomes" id="UP000037043">
    <property type="component" value="Unassembled WGS sequence"/>
</dbReference>
<dbReference type="SUPFAM" id="SSF58104">
    <property type="entry name" value="Methyl-accepting chemotaxis protein (MCP) signaling domain"/>
    <property type="match status" value="1"/>
</dbReference>
<dbReference type="GO" id="GO:0016020">
    <property type="term" value="C:membrane"/>
    <property type="evidence" value="ECO:0007669"/>
    <property type="project" value="InterPro"/>
</dbReference>
<dbReference type="SMART" id="SM00283">
    <property type="entry name" value="MA"/>
    <property type="match status" value="1"/>
</dbReference>
<dbReference type="GO" id="GO:0007165">
    <property type="term" value="P:signal transduction"/>
    <property type="evidence" value="ECO:0007669"/>
    <property type="project" value="UniProtKB-KW"/>
</dbReference>
<organism evidence="7 8">
    <name type="scientific">Clostridium homopropionicum DSM 5847</name>
    <dbReference type="NCBI Taxonomy" id="1121318"/>
    <lineage>
        <taxon>Bacteria</taxon>
        <taxon>Bacillati</taxon>
        <taxon>Bacillota</taxon>
        <taxon>Clostridia</taxon>
        <taxon>Eubacteriales</taxon>
        <taxon>Clostridiaceae</taxon>
        <taxon>Clostridium</taxon>
    </lineage>
</organism>
<dbReference type="Gene3D" id="1.10.287.950">
    <property type="entry name" value="Methyl-accepting chemotaxis protein"/>
    <property type="match status" value="1"/>
</dbReference>